<dbReference type="InterPro" id="IPR052184">
    <property type="entry name" value="SDR_enzymes"/>
</dbReference>
<proteinExistence type="predicted"/>
<dbReference type="Proteomes" id="UP000503462">
    <property type="component" value="Chromosome 2"/>
</dbReference>
<dbReference type="InterPro" id="IPR036291">
    <property type="entry name" value="NAD(P)-bd_dom_sf"/>
</dbReference>
<evidence type="ECO:0000313" key="2">
    <source>
        <dbReference type="Proteomes" id="UP000503462"/>
    </source>
</evidence>
<evidence type="ECO:0000313" key="1">
    <source>
        <dbReference type="EMBL" id="QIW97782.1"/>
    </source>
</evidence>
<dbReference type="PANTHER" id="PTHR45458">
    <property type="entry name" value="SHORT-CHAIN DEHYDROGENASE/REDUCTASE SDR"/>
    <property type="match status" value="1"/>
</dbReference>
<dbReference type="InterPro" id="IPR002347">
    <property type="entry name" value="SDR_fam"/>
</dbReference>
<gene>
    <name evidence="1" type="ORF">AMS68_003300</name>
</gene>
<dbReference type="Pfam" id="PF00106">
    <property type="entry name" value="adh_short"/>
    <property type="match status" value="1"/>
</dbReference>
<dbReference type="OrthoDB" id="5296at2759"/>
<dbReference type="PRINTS" id="PR00081">
    <property type="entry name" value="GDHRDH"/>
</dbReference>
<protein>
    <submittedName>
        <fullName evidence="1">Uncharacterized protein</fullName>
    </submittedName>
</protein>
<reference evidence="1 2" key="1">
    <citation type="journal article" date="2016" name="Sci. Rep.">
        <title>Peltaster fructicola genome reveals evolution from an invasive phytopathogen to an ectophytic parasite.</title>
        <authorList>
            <person name="Xu C."/>
            <person name="Chen H."/>
            <person name="Gleason M.L."/>
            <person name="Xu J.R."/>
            <person name="Liu H."/>
            <person name="Zhang R."/>
            <person name="Sun G."/>
        </authorList>
    </citation>
    <scope>NUCLEOTIDE SEQUENCE [LARGE SCALE GENOMIC DNA]</scope>
    <source>
        <strain evidence="1 2">LNHT1506</strain>
    </source>
</reference>
<sequence length="137" mass="15167">MLHLQTNTIGPIITAQKLLATGIKIGLIVFISSDSGSASRFNDFEDGFAAYAASKAALNQALRHMAAELKKRSSSTAVIALHPGEVRTDMADIMVDWEVQGQMTVSESVQQCLKTIMDRTTEDNGTFWTWQNEQYPW</sequence>
<name>A0A6H0XST8_9PEZI</name>
<dbReference type="EMBL" id="CP051140">
    <property type="protein sequence ID" value="QIW97782.1"/>
    <property type="molecule type" value="Genomic_DNA"/>
</dbReference>
<dbReference type="SUPFAM" id="SSF51735">
    <property type="entry name" value="NAD(P)-binding Rossmann-fold domains"/>
    <property type="match status" value="1"/>
</dbReference>
<dbReference type="Gene3D" id="3.40.50.720">
    <property type="entry name" value="NAD(P)-binding Rossmann-like Domain"/>
    <property type="match status" value="1"/>
</dbReference>
<dbReference type="PANTHER" id="PTHR45458:SF1">
    <property type="entry name" value="SHORT CHAIN DEHYDROGENASE"/>
    <property type="match status" value="1"/>
</dbReference>
<accession>A0A6H0XST8</accession>
<keyword evidence="2" id="KW-1185">Reference proteome</keyword>
<dbReference type="AlphaFoldDB" id="A0A6H0XST8"/>
<dbReference type="GO" id="GO:0016616">
    <property type="term" value="F:oxidoreductase activity, acting on the CH-OH group of donors, NAD or NADP as acceptor"/>
    <property type="evidence" value="ECO:0007669"/>
    <property type="project" value="TreeGrafter"/>
</dbReference>
<organism evidence="1 2">
    <name type="scientific">Peltaster fructicola</name>
    <dbReference type="NCBI Taxonomy" id="286661"/>
    <lineage>
        <taxon>Eukaryota</taxon>
        <taxon>Fungi</taxon>
        <taxon>Dikarya</taxon>
        <taxon>Ascomycota</taxon>
        <taxon>Pezizomycotina</taxon>
        <taxon>Dothideomycetes</taxon>
        <taxon>Dothideomycetes incertae sedis</taxon>
        <taxon>Peltaster</taxon>
    </lineage>
</organism>